<dbReference type="Pfam" id="PF02517">
    <property type="entry name" value="Rce1-like"/>
    <property type="match status" value="1"/>
</dbReference>
<feature type="transmembrane region" description="Helical" evidence="1">
    <location>
        <begin position="293"/>
        <end position="315"/>
    </location>
</feature>
<protein>
    <submittedName>
        <fullName evidence="3">Abortive infection protein</fullName>
    </submittedName>
</protein>
<reference evidence="3" key="1">
    <citation type="submission" date="2021-02" db="EMBL/GenBank/DDBJ databases">
        <authorList>
            <person name="Han P."/>
        </authorList>
    </citation>
    <scope>NUCLEOTIDE SEQUENCE</scope>
    <source>
        <strain evidence="3">Candidatus Nitrosotenuis uzonensis 5A</strain>
    </source>
</reference>
<keyword evidence="1" id="KW-1133">Transmembrane helix</keyword>
<proteinExistence type="predicted"/>
<organism evidence="3 4">
    <name type="scientific">Candidatus Nitrosotenuis uzonensis</name>
    <dbReference type="NCBI Taxonomy" id="1407055"/>
    <lineage>
        <taxon>Archaea</taxon>
        <taxon>Nitrososphaerota</taxon>
        <taxon>Candidatus Nitrosotenuis</taxon>
    </lineage>
</organism>
<feature type="transmembrane region" description="Helical" evidence="1">
    <location>
        <begin position="73"/>
        <end position="92"/>
    </location>
</feature>
<dbReference type="Proteomes" id="UP000655759">
    <property type="component" value="Unassembled WGS sequence"/>
</dbReference>
<evidence type="ECO:0000313" key="4">
    <source>
        <dbReference type="Proteomes" id="UP000655759"/>
    </source>
</evidence>
<gene>
    <name evidence="3" type="ORF">NUZ5A_51190</name>
</gene>
<keyword evidence="1" id="KW-0472">Membrane</keyword>
<feature type="transmembrane region" description="Helical" evidence="1">
    <location>
        <begin position="12"/>
        <end position="37"/>
    </location>
</feature>
<comment type="caution">
    <text evidence="3">The sequence shown here is derived from an EMBL/GenBank/DDBJ whole genome shotgun (WGS) entry which is preliminary data.</text>
</comment>
<feature type="transmembrane region" description="Helical" evidence="1">
    <location>
        <begin position="113"/>
        <end position="133"/>
    </location>
</feature>
<feature type="transmembrane region" description="Helical" evidence="1">
    <location>
        <begin position="153"/>
        <end position="184"/>
    </location>
</feature>
<feature type="transmembrane region" description="Helical" evidence="1">
    <location>
        <begin position="260"/>
        <end position="281"/>
    </location>
</feature>
<feature type="transmembrane region" description="Helical" evidence="1">
    <location>
        <begin position="211"/>
        <end position="229"/>
    </location>
</feature>
<evidence type="ECO:0000313" key="3">
    <source>
        <dbReference type="EMBL" id="CAE6501700.1"/>
    </source>
</evidence>
<dbReference type="InterPro" id="IPR003675">
    <property type="entry name" value="Rce1/LyrA-like_dom"/>
</dbReference>
<dbReference type="GO" id="GO:0004175">
    <property type="term" value="F:endopeptidase activity"/>
    <property type="evidence" value="ECO:0007669"/>
    <property type="project" value="UniProtKB-ARBA"/>
</dbReference>
<keyword evidence="1" id="KW-0812">Transmembrane</keyword>
<dbReference type="RefSeq" id="WP_239654975.1">
    <property type="nucleotide sequence ID" value="NZ_CAJNAQ010000005.1"/>
</dbReference>
<accession>A0A812EY64</accession>
<name>A0A812EY64_9ARCH</name>
<feature type="transmembrane region" description="Helical" evidence="1">
    <location>
        <begin position="235"/>
        <end position="253"/>
    </location>
</feature>
<sequence>MQSYKIFQGIAIPYSALVSVVFGLMIFSFPIGAYLFFNSNLGGSIDYQYPLYEIEFIKALGLQWTSEIQIGDVFIAVWVFFLVIFVIASLGPSRNFMRVLSPIMSGTAEHQDGNYLVHTIKWFSVIIILSAAIDVVQRSFGVNITPPPFGNDLVQLLSVTFAPIIEEIGFRIILVGIPVFLLYAKRASAKDFFRSLWNPSAVLSISDVRKALIVIIASAALFGLAHVMSEQGWTSGKMAQATMSGIIIGWVYIRYGFVSALLIHWATNYMVFSYGYLVASVNDVKIMDAFSHSLIQTIEILLVVTGVLSLAMIWLGRRKALNV</sequence>
<dbReference type="EMBL" id="CAJNAQ010000005">
    <property type="protein sequence ID" value="CAE6501700.1"/>
    <property type="molecule type" value="Genomic_DNA"/>
</dbReference>
<dbReference type="AlphaFoldDB" id="A0A812EY64"/>
<feature type="domain" description="CAAX prenyl protease 2/Lysostaphin resistance protein A-like" evidence="2">
    <location>
        <begin position="156"/>
        <end position="270"/>
    </location>
</feature>
<dbReference type="GO" id="GO:0080120">
    <property type="term" value="P:CAAX-box protein maturation"/>
    <property type="evidence" value="ECO:0007669"/>
    <property type="project" value="UniProtKB-ARBA"/>
</dbReference>
<evidence type="ECO:0000256" key="1">
    <source>
        <dbReference type="SAM" id="Phobius"/>
    </source>
</evidence>
<evidence type="ECO:0000259" key="2">
    <source>
        <dbReference type="Pfam" id="PF02517"/>
    </source>
</evidence>